<evidence type="ECO:0000256" key="5">
    <source>
        <dbReference type="ARBA" id="ARBA00023049"/>
    </source>
</evidence>
<dbReference type="KEGG" id="tso:IZ6_17640"/>
<keyword evidence="5 6" id="KW-0482">Metalloprotease</keyword>
<evidence type="ECO:0000313" key="9">
    <source>
        <dbReference type="EMBL" id="BCJ91029.1"/>
    </source>
</evidence>
<organism evidence="9 10">
    <name type="scientific">Terrihabitans soli</name>
    <dbReference type="NCBI Taxonomy" id="708113"/>
    <lineage>
        <taxon>Bacteria</taxon>
        <taxon>Pseudomonadati</taxon>
        <taxon>Pseudomonadota</taxon>
        <taxon>Alphaproteobacteria</taxon>
        <taxon>Hyphomicrobiales</taxon>
        <taxon>Terrihabitans</taxon>
    </lineage>
</organism>
<keyword evidence="7" id="KW-0812">Transmembrane</keyword>
<evidence type="ECO:0000259" key="8">
    <source>
        <dbReference type="Pfam" id="PF01435"/>
    </source>
</evidence>
<keyword evidence="4 6" id="KW-0862">Zinc</keyword>
<dbReference type="GO" id="GO:0046872">
    <property type="term" value="F:metal ion binding"/>
    <property type="evidence" value="ECO:0007669"/>
    <property type="project" value="UniProtKB-KW"/>
</dbReference>
<feature type="transmembrane region" description="Helical" evidence="7">
    <location>
        <begin position="93"/>
        <end position="116"/>
    </location>
</feature>
<keyword evidence="3 6" id="KW-0378">Hydrolase</keyword>
<dbReference type="AlphaFoldDB" id="A0A6S6QPU3"/>
<dbReference type="GO" id="GO:0016020">
    <property type="term" value="C:membrane"/>
    <property type="evidence" value="ECO:0007669"/>
    <property type="project" value="TreeGrafter"/>
</dbReference>
<reference evidence="9 10" key="1">
    <citation type="submission" date="2020-08" db="EMBL/GenBank/DDBJ databases">
        <title>Genome sequence of Rhizobiales bacterium strain IZ6.</title>
        <authorList>
            <person name="Nakai R."/>
            <person name="Naganuma T."/>
        </authorList>
    </citation>
    <scope>NUCLEOTIDE SEQUENCE [LARGE SCALE GENOMIC DNA]</scope>
    <source>
        <strain evidence="9 10">IZ6</strain>
    </source>
</reference>
<dbReference type="Gene3D" id="3.30.2010.10">
    <property type="entry name" value="Metalloproteases ('zincins'), catalytic domain"/>
    <property type="match status" value="1"/>
</dbReference>
<keyword evidence="2" id="KW-0479">Metal-binding</keyword>
<dbReference type="CDD" id="cd07332">
    <property type="entry name" value="M48C_Oma1_like"/>
    <property type="match status" value="1"/>
</dbReference>
<name>A0A6S6QPU3_9HYPH</name>
<dbReference type="PANTHER" id="PTHR22726">
    <property type="entry name" value="METALLOENDOPEPTIDASE OMA1"/>
    <property type="match status" value="1"/>
</dbReference>
<dbReference type="InterPro" id="IPR001915">
    <property type="entry name" value="Peptidase_M48"/>
</dbReference>
<evidence type="ECO:0000256" key="2">
    <source>
        <dbReference type="ARBA" id="ARBA00022723"/>
    </source>
</evidence>
<evidence type="ECO:0000256" key="3">
    <source>
        <dbReference type="ARBA" id="ARBA00022801"/>
    </source>
</evidence>
<evidence type="ECO:0000313" key="10">
    <source>
        <dbReference type="Proteomes" id="UP000515317"/>
    </source>
</evidence>
<protein>
    <submittedName>
        <fullName evidence="9">Metalloendopeptidase</fullName>
    </submittedName>
</protein>
<dbReference type="EMBL" id="AP023361">
    <property type="protein sequence ID" value="BCJ91029.1"/>
    <property type="molecule type" value="Genomic_DNA"/>
</dbReference>
<proteinExistence type="inferred from homology"/>
<dbReference type="GO" id="GO:0004222">
    <property type="term" value="F:metalloendopeptidase activity"/>
    <property type="evidence" value="ECO:0007669"/>
    <property type="project" value="InterPro"/>
</dbReference>
<sequence length="343" mass="37273">MLAVFYDGASNRKHRVELQAGEKLDIVEDGVVLDAWVFQDIRRVDGDMALRLTSISAPPLARIDIDDAATAERLNALLPKTEHLQEKRQTVRIIGWSLAAIASIILMILYGIPFVAERLTPLVPRDLETRLGEAVDSQFLSLTGAKTCSGIQGRRAFAKLMQKINGGHPVEAEVLSLDMVNAVTLPGDKVYLFKGMLEKAESVDEIAGVMAHEVGHARHRHGLETLIQTGGTSYLLGLLFGDITGSTAVIFAAQSLLDASHSRDAETEADDFAVEAMTKLGRSPVPLGEFLKRLTGDQTATILDSHPVSSERLARIRQSDVKTTGPALLTDAEWDALKDICKS</sequence>
<dbReference type="Pfam" id="PF01435">
    <property type="entry name" value="Peptidase_M48"/>
    <property type="match status" value="1"/>
</dbReference>
<feature type="domain" description="Peptidase M48" evidence="8">
    <location>
        <begin position="157"/>
        <end position="318"/>
    </location>
</feature>
<evidence type="ECO:0000256" key="1">
    <source>
        <dbReference type="ARBA" id="ARBA00022670"/>
    </source>
</evidence>
<evidence type="ECO:0000256" key="6">
    <source>
        <dbReference type="RuleBase" id="RU003983"/>
    </source>
</evidence>
<dbReference type="InterPro" id="IPR051156">
    <property type="entry name" value="Mito/Outer_Membr_Metalloprot"/>
</dbReference>
<comment type="similarity">
    <text evidence="6">Belongs to the peptidase M48 family.</text>
</comment>
<evidence type="ECO:0000256" key="7">
    <source>
        <dbReference type="SAM" id="Phobius"/>
    </source>
</evidence>
<keyword evidence="7" id="KW-1133">Transmembrane helix</keyword>
<keyword evidence="7" id="KW-0472">Membrane</keyword>
<dbReference type="PANTHER" id="PTHR22726:SF1">
    <property type="entry name" value="METALLOENDOPEPTIDASE OMA1, MITOCHONDRIAL"/>
    <property type="match status" value="1"/>
</dbReference>
<dbReference type="GO" id="GO:0051603">
    <property type="term" value="P:proteolysis involved in protein catabolic process"/>
    <property type="evidence" value="ECO:0007669"/>
    <property type="project" value="TreeGrafter"/>
</dbReference>
<keyword evidence="1 6" id="KW-0645">Protease</keyword>
<keyword evidence="10" id="KW-1185">Reference proteome</keyword>
<comment type="cofactor">
    <cofactor evidence="6">
        <name>Zn(2+)</name>
        <dbReference type="ChEBI" id="CHEBI:29105"/>
    </cofactor>
    <text evidence="6">Binds 1 zinc ion per subunit.</text>
</comment>
<accession>A0A6S6QPU3</accession>
<gene>
    <name evidence="9" type="ORF">IZ6_17640</name>
</gene>
<dbReference type="Proteomes" id="UP000515317">
    <property type="component" value="Chromosome"/>
</dbReference>
<evidence type="ECO:0000256" key="4">
    <source>
        <dbReference type="ARBA" id="ARBA00022833"/>
    </source>
</evidence>